<dbReference type="PANTHER" id="PTHR30146">
    <property type="entry name" value="LACI-RELATED TRANSCRIPTIONAL REPRESSOR"/>
    <property type="match status" value="1"/>
</dbReference>
<proteinExistence type="predicted"/>
<dbReference type="InterPro" id="IPR046335">
    <property type="entry name" value="LacI/GalR-like_sensor"/>
</dbReference>
<keyword evidence="1" id="KW-0805">Transcription regulation</keyword>
<evidence type="ECO:0000313" key="5">
    <source>
        <dbReference type="EMBL" id="MDO6575700.1"/>
    </source>
</evidence>
<dbReference type="Proteomes" id="UP001170310">
    <property type="component" value="Unassembled WGS sequence"/>
</dbReference>
<sequence>MEGNWLASSGYQLTREALANGANINGVLVASDQMALGVLRALHEQGLNVPQQVAVIGFDDSADSAYFY</sequence>
<keyword evidence="3" id="KW-0804">Transcription</keyword>
<organism evidence="5 6">
    <name type="scientific">Staphylococcus pasteuri_A</name>
    <dbReference type="NCBI Taxonomy" id="3062664"/>
    <lineage>
        <taxon>Bacteria</taxon>
        <taxon>Bacillati</taxon>
        <taxon>Bacillota</taxon>
        <taxon>Bacilli</taxon>
        <taxon>Bacillales</taxon>
        <taxon>Staphylococcaceae</taxon>
        <taxon>Staphylococcus</taxon>
    </lineage>
</organism>
<evidence type="ECO:0000313" key="6">
    <source>
        <dbReference type="Proteomes" id="UP001170310"/>
    </source>
</evidence>
<dbReference type="InterPro" id="IPR028082">
    <property type="entry name" value="Peripla_BP_I"/>
</dbReference>
<evidence type="ECO:0000259" key="4">
    <source>
        <dbReference type="Pfam" id="PF13377"/>
    </source>
</evidence>
<dbReference type="GO" id="GO:0000976">
    <property type="term" value="F:transcription cis-regulatory region binding"/>
    <property type="evidence" value="ECO:0007669"/>
    <property type="project" value="TreeGrafter"/>
</dbReference>
<protein>
    <submittedName>
        <fullName evidence="5">Substrate-binding domain-containing protein</fullName>
    </submittedName>
</protein>
<dbReference type="Gene3D" id="3.40.50.2300">
    <property type="match status" value="1"/>
</dbReference>
<name>A0AAW7YY76_9STAP</name>
<dbReference type="AlphaFoldDB" id="A0AAW7YY76"/>
<reference evidence="5" key="1">
    <citation type="submission" date="2023-07" db="EMBL/GenBank/DDBJ databases">
        <title>Genome content predicts the carbon catabolic preferences of heterotrophic bacteria.</title>
        <authorList>
            <person name="Gralka M."/>
        </authorList>
    </citation>
    <scope>NUCLEOTIDE SEQUENCE</scope>
    <source>
        <strain evidence="5">E2R20</strain>
    </source>
</reference>
<comment type="caution">
    <text evidence="5">The sequence shown here is derived from an EMBL/GenBank/DDBJ whole genome shotgun (WGS) entry which is preliminary data.</text>
</comment>
<keyword evidence="2" id="KW-0238">DNA-binding</keyword>
<feature type="domain" description="Transcriptional regulator LacI/GalR-like sensor" evidence="4">
    <location>
        <begin position="25"/>
        <end position="66"/>
    </location>
</feature>
<evidence type="ECO:0000256" key="2">
    <source>
        <dbReference type="ARBA" id="ARBA00023125"/>
    </source>
</evidence>
<dbReference type="EMBL" id="JAUOQO010001095">
    <property type="protein sequence ID" value="MDO6575700.1"/>
    <property type="molecule type" value="Genomic_DNA"/>
</dbReference>
<evidence type="ECO:0000256" key="1">
    <source>
        <dbReference type="ARBA" id="ARBA00023015"/>
    </source>
</evidence>
<dbReference type="GO" id="GO:0003700">
    <property type="term" value="F:DNA-binding transcription factor activity"/>
    <property type="evidence" value="ECO:0007669"/>
    <property type="project" value="TreeGrafter"/>
</dbReference>
<dbReference type="PANTHER" id="PTHR30146:SF153">
    <property type="entry name" value="LACTOSE OPERON REPRESSOR"/>
    <property type="match status" value="1"/>
</dbReference>
<evidence type="ECO:0000256" key="3">
    <source>
        <dbReference type="ARBA" id="ARBA00023163"/>
    </source>
</evidence>
<accession>A0AAW7YY76</accession>
<feature type="non-terminal residue" evidence="5">
    <location>
        <position position="68"/>
    </location>
</feature>
<gene>
    <name evidence="5" type="ORF">Q4528_16470</name>
</gene>
<keyword evidence="6" id="KW-1185">Reference proteome</keyword>
<dbReference type="SUPFAM" id="SSF53822">
    <property type="entry name" value="Periplasmic binding protein-like I"/>
    <property type="match status" value="1"/>
</dbReference>
<dbReference type="Pfam" id="PF13377">
    <property type="entry name" value="Peripla_BP_3"/>
    <property type="match status" value="1"/>
</dbReference>